<evidence type="ECO:0000313" key="8">
    <source>
        <dbReference type="Proteomes" id="UP000018291"/>
    </source>
</evidence>
<dbReference type="GO" id="GO:0010436">
    <property type="term" value="F:carotenoid dioxygenase activity"/>
    <property type="evidence" value="ECO:0007669"/>
    <property type="project" value="TreeGrafter"/>
</dbReference>
<evidence type="ECO:0000256" key="1">
    <source>
        <dbReference type="ARBA" id="ARBA00006787"/>
    </source>
</evidence>
<evidence type="ECO:0000256" key="3">
    <source>
        <dbReference type="ARBA" id="ARBA00023002"/>
    </source>
</evidence>
<gene>
    <name evidence="7" type="ORF">BN381_100070</name>
</gene>
<keyword evidence="8" id="KW-1185">Reference proteome</keyword>
<dbReference type="EMBL" id="CANL01000002">
    <property type="protein sequence ID" value="CCM62183.1"/>
    <property type="molecule type" value="Genomic_DNA"/>
</dbReference>
<dbReference type="AlphaFoldDB" id="R4YW92"/>
<protein>
    <recommendedName>
        <fullName evidence="6">Dioxygenase</fullName>
        <ecNumber evidence="6">1.13.11.-</ecNumber>
    </recommendedName>
</protein>
<reference evidence="7 8" key="1">
    <citation type="journal article" date="2013" name="ISME J.">
        <title>Metabolic model for the filamentous 'Candidatus Microthrix parvicella' based on genomic and metagenomic analyses.</title>
        <authorList>
            <person name="Jon McIlroy S."/>
            <person name="Kristiansen R."/>
            <person name="Albertsen M."/>
            <person name="Michael Karst S."/>
            <person name="Rossetti S."/>
            <person name="Lund Nielsen J."/>
            <person name="Tandoi V."/>
            <person name="James Seviour R."/>
            <person name="Nielsen P.H."/>
        </authorList>
    </citation>
    <scope>NUCLEOTIDE SEQUENCE [LARGE SCALE GENOMIC DNA]</scope>
    <source>
        <strain evidence="7 8">RN1</strain>
    </source>
</reference>
<keyword evidence="4 5" id="KW-0408">Iron</keyword>
<evidence type="ECO:0000256" key="2">
    <source>
        <dbReference type="ARBA" id="ARBA00022723"/>
    </source>
</evidence>
<dbReference type="GO" id="GO:0046872">
    <property type="term" value="F:metal ion binding"/>
    <property type="evidence" value="ECO:0007669"/>
    <property type="project" value="UniProtKB-KW"/>
</dbReference>
<evidence type="ECO:0000256" key="4">
    <source>
        <dbReference type="ARBA" id="ARBA00023004"/>
    </source>
</evidence>
<comment type="similarity">
    <text evidence="1 6">Belongs to the carotenoid oxygenase family.</text>
</comment>
<name>R4YW92_9ACTN</name>
<comment type="caution">
    <text evidence="7">The sequence shown here is derived from an EMBL/GenBank/DDBJ whole genome shotgun (WGS) entry which is preliminary data.</text>
</comment>
<dbReference type="InterPro" id="IPR004294">
    <property type="entry name" value="Carotenoid_Oase"/>
</dbReference>
<dbReference type="GO" id="GO:0016121">
    <property type="term" value="P:carotene catabolic process"/>
    <property type="evidence" value="ECO:0007669"/>
    <property type="project" value="TreeGrafter"/>
</dbReference>
<dbReference type="Pfam" id="PF03055">
    <property type="entry name" value="RPE65"/>
    <property type="match status" value="1"/>
</dbReference>
<comment type="cofactor">
    <cofactor evidence="5 6">
        <name>Fe(2+)</name>
        <dbReference type="ChEBI" id="CHEBI:29033"/>
    </cofactor>
    <text evidence="5 6">Binds 1 Fe(2+) ion per subunit.</text>
</comment>
<feature type="binding site" evidence="5">
    <location>
        <position position="231"/>
    </location>
    <ligand>
        <name>Fe cation</name>
        <dbReference type="ChEBI" id="CHEBI:24875"/>
        <note>catalytic</note>
    </ligand>
</feature>
<dbReference type="HOGENOM" id="CLU_016472_0_2_11"/>
<proteinExistence type="inferred from homology"/>
<evidence type="ECO:0000256" key="6">
    <source>
        <dbReference type="RuleBase" id="RU364048"/>
    </source>
</evidence>
<keyword evidence="2 5" id="KW-0479">Metal-binding</keyword>
<organism evidence="7 8">
    <name type="scientific">Candidatus Neomicrothrix parvicella RN1</name>
    <dbReference type="NCBI Taxonomy" id="1229780"/>
    <lineage>
        <taxon>Bacteria</taxon>
        <taxon>Bacillati</taxon>
        <taxon>Actinomycetota</taxon>
        <taxon>Acidimicrobiia</taxon>
        <taxon>Acidimicrobiales</taxon>
        <taxon>Microthrixaceae</taxon>
        <taxon>Candidatus Neomicrothrix</taxon>
    </lineage>
</organism>
<feature type="binding site" evidence="5">
    <location>
        <position position="294"/>
    </location>
    <ligand>
        <name>Fe cation</name>
        <dbReference type="ChEBI" id="CHEBI:24875"/>
        <note>catalytic</note>
    </ligand>
</feature>
<keyword evidence="6" id="KW-0223">Dioxygenase</keyword>
<accession>R4YW92</accession>
<dbReference type="PANTHER" id="PTHR10543">
    <property type="entry name" value="BETA-CAROTENE DIOXYGENASE"/>
    <property type="match status" value="1"/>
</dbReference>
<evidence type="ECO:0000313" key="7">
    <source>
        <dbReference type="EMBL" id="CCM62183.1"/>
    </source>
</evidence>
<keyword evidence="3 6" id="KW-0560">Oxidoreductase</keyword>
<dbReference type="PANTHER" id="PTHR10543:SF89">
    <property type="entry name" value="CAROTENOID 9,10(9',10')-CLEAVAGE DIOXYGENASE 1"/>
    <property type="match status" value="1"/>
</dbReference>
<dbReference type="Proteomes" id="UP000018291">
    <property type="component" value="Unassembled WGS sequence"/>
</dbReference>
<dbReference type="RefSeq" id="WP_012223373.1">
    <property type="nucleotide sequence ID" value="NZ_HG422565.1"/>
</dbReference>
<dbReference type="STRING" id="1229780.BN381_100070"/>
<feature type="binding site" evidence="5">
    <location>
        <position position="475"/>
    </location>
    <ligand>
        <name>Fe cation</name>
        <dbReference type="ChEBI" id="CHEBI:24875"/>
        <note>catalytic</note>
    </ligand>
</feature>
<dbReference type="eggNOG" id="COG3670">
    <property type="taxonomic scope" value="Bacteria"/>
</dbReference>
<sequence>MAPANAPSVANLASTVTNAANQPDLRGNLMPVRSEIDIDDCHVDGTIPTGLRGSFIRNGPNPAFEPLGSYHMFDGDGMLHGITFGDDGVSYRNRWIRSRGLGAELAHGAAVYHGLAEVMSFPDPKLTGDAGPLKNPANTHIIEHAGRRLALWEGGPPTEVDTNLDTLGEYDFGGRLVGAMTAHPRIDPRTGEMCFFSYSLFEPYLRYHVADSTGALVHSVDLDLPAPVMMHDFIITEEHAVFLDSPIVFDLENLGTGPMVNWKPENGTRIGVMPRRGTNADLRWFEIEPGHVQHFWNGWATGNRIEFSGSRLADPNFGIDPTSPLDEQAADNQPGRPARYWVDLGSGSAGWEPSDDLPGDFCRINDAYTGVPNRYAYMSAFGGSVGNQGDFDTMVAYDQSTGERSMWHSGAGGHVGESVFAPDPAGTAENDGWLINAVYYEGGDRTDVCVLDARDVEAGPIARVTMPQRIPFGFHANWFGA</sequence>
<dbReference type="EC" id="1.13.11.-" evidence="6"/>
<dbReference type="OrthoDB" id="6636843at2"/>
<feature type="binding site" evidence="5">
    <location>
        <position position="183"/>
    </location>
    <ligand>
        <name>Fe cation</name>
        <dbReference type="ChEBI" id="CHEBI:24875"/>
        <note>catalytic</note>
    </ligand>
</feature>
<evidence type="ECO:0000256" key="5">
    <source>
        <dbReference type="PIRSR" id="PIRSR604294-1"/>
    </source>
</evidence>